<dbReference type="Gene3D" id="3.10.28.10">
    <property type="entry name" value="Homing endonucleases"/>
    <property type="match status" value="2"/>
</dbReference>
<comment type="caution">
    <text evidence="2">The sequence shown here is derived from an EMBL/GenBank/DDBJ whole genome shotgun (WGS) entry which is preliminary data.</text>
</comment>
<accession>A0A0F9NEY5</accession>
<dbReference type="GO" id="GO:0004519">
    <property type="term" value="F:endonuclease activity"/>
    <property type="evidence" value="ECO:0007669"/>
    <property type="project" value="InterPro"/>
</dbReference>
<dbReference type="AlphaFoldDB" id="A0A0F9NEY5"/>
<name>A0A0F9NEY5_9ZZZZ</name>
<dbReference type="EMBL" id="LAZR01008267">
    <property type="protein sequence ID" value="KKM79922.1"/>
    <property type="molecule type" value="Genomic_DNA"/>
</dbReference>
<gene>
    <name evidence="2" type="ORF">LCGC14_1345080</name>
</gene>
<feature type="domain" description="Homing endonuclease LAGLIDADG" evidence="1">
    <location>
        <begin position="69"/>
        <end position="235"/>
    </location>
</feature>
<dbReference type="Gene3D" id="1.10.10.60">
    <property type="entry name" value="Homeodomain-like"/>
    <property type="match status" value="1"/>
</dbReference>
<evidence type="ECO:0000259" key="1">
    <source>
        <dbReference type="Pfam" id="PF03161"/>
    </source>
</evidence>
<evidence type="ECO:0000313" key="2">
    <source>
        <dbReference type="EMBL" id="KKM79922.1"/>
    </source>
</evidence>
<dbReference type="InterPro" id="IPR004860">
    <property type="entry name" value="LAGLIDADG_dom"/>
</dbReference>
<organism evidence="2">
    <name type="scientific">marine sediment metagenome</name>
    <dbReference type="NCBI Taxonomy" id="412755"/>
    <lineage>
        <taxon>unclassified sequences</taxon>
        <taxon>metagenomes</taxon>
        <taxon>ecological metagenomes</taxon>
    </lineage>
</organism>
<protein>
    <recommendedName>
        <fullName evidence="1">Homing endonuclease LAGLIDADG domain-containing protein</fullName>
    </recommendedName>
</protein>
<dbReference type="Pfam" id="PF03161">
    <property type="entry name" value="LAGLIDADG_2"/>
    <property type="match status" value="1"/>
</dbReference>
<reference evidence="2" key="1">
    <citation type="journal article" date="2015" name="Nature">
        <title>Complex archaea that bridge the gap between prokaryotes and eukaryotes.</title>
        <authorList>
            <person name="Spang A."/>
            <person name="Saw J.H."/>
            <person name="Jorgensen S.L."/>
            <person name="Zaremba-Niedzwiedzka K."/>
            <person name="Martijn J."/>
            <person name="Lind A.E."/>
            <person name="van Eijk R."/>
            <person name="Schleper C."/>
            <person name="Guy L."/>
            <person name="Ettema T.J."/>
        </authorList>
    </citation>
    <scope>NUCLEOTIDE SEQUENCE</scope>
</reference>
<proteinExistence type="predicted"/>
<dbReference type="SUPFAM" id="SSF55608">
    <property type="entry name" value="Homing endonucleases"/>
    <property type="match status" value="1"/>
</dbReference>
<dbReference type="InterPro" id="IPR027434">
    <property type="entry name" value="Homing_endonucl"/>
</dbReference>
<sequence length="254" mass="29164">MNDYRDKKMLEGLYLNEGLSTLKIGDMFGVYSATISSQLIKHGIPRREMALAVSMGRRNNLSLSEKAKEFINGELLGDMCIIKGSEYASSISYSSKYRDYIVWLDKVLLGFGVERAGQINKHIDKGHGAIRYRYYSLRYPELKEIYNVFYPKGVKVIPENLVFSPIVLRQWYIGDGCLYFMPNKGRTRQLALCTHCFSFDCVHRAVEQLNELGFISRHQKANNMIGISTHSISDFLDYIGPCPVECYQYKWAIS</sequence>